<dbReference type="GO" id="GO:0016301">
    <property type="term" value="F:kinase activity"/>
    <property type="evidence" value="ECO:0007669"/>
    <property type="project" value="UniProtKB-KW"/>
</dbReference>
<evidence type="ECO:0000313" key="1">
    <source>
        <dbReference type="EMBL" id="MCI62258.1"/>
    </source>
</evidence>
<comment type="caution">
    <text evidence="1">The sequence shown here is derived from an EMBL/GenBank/DDBJ whole genome shotgun (WGS) entry which is preliminary data.</text>
</comment>
<feature type="non-terminal residue" evidence="1">
    <location>
        <position position="40"/>
    </location>
</feature>
<name>A0A392TMW2_9FABA</name>
<sequence length="40" mass="4641">MMTGRHPVEPHKLLDERVTIKWAMQLLKQGEAVIAMDPRL</sequence>
<protein>
    <submittedName>
        <fullName evidence="1">Calmodulin-binding receptor-like cytoplasmic kinase 1-like</fullName>
    </submittedName>
</protein>
<keyword evidence="1" id="KW-0675">Receptor</keyword>
<accession>A0A392TMW2</accession>
<evidence type="ECO:0000313" key="2">
    <source>
        <dbReference type="Proteomes" id="UP000265520"/>
    </source>
</evidence>
<organism evidence="1 2">
    <name type="scientific">Trifolium medium</name>
    <dbReference type="NCBI Taxonomy" id="97028"/>
    <lineage>
        <taxon>Eukaryota</taxon>
        <taxon>Viridiplantae</taxon>
        <taxon>Streptophyta</taxon>
        <taxon>Embryophyta</taxon>
        <taxon>Tracheophyta</taxon>
        <taxon>Spermatophyta</taxon>
        <taxon>Magnoliopsida</taxon>
        <taxon>eudicotyledons</taxon>
        <taxon>Gunneridae</taxon>
        <taxon>Pentapetalae</taxon>
        <taxon>rosids</taxon>
        <taxon>fabids</taxon>
        <taxon>Fabales</taxon>
        <taxon>Fabaceae</taxon>
        <taxon>Papilionoideae</taxon>
        <taxon>50 kb inversion clade</taxon>
        <taxon>NPAAA clade</taxon>
        <taxon>Hologalegina</taxon>
        <taxon>IRL clade</taxon>
        <taxon>Trifolieae</taxon>
        <taxon>Trifolium</taxon>
    </lineage>
</organism>
<reference evidence="1 2" key="1">
    <citation type="journal article" date="2018" name="Front. Plant Sci.">
        <title>Red Clover (Trifolium pratense) and Zigzag Clover (T. medium) - A Picture of Genomic Similarities and Differences.</title>
        <authorList>
            <person name="Dluhosova J."/>
            <person name="Istvanek J."/>
            <person name="Nedelnik J."/>
            <person name="Repkova J."/>
        </authorList>
    </citation>
    <scope>NUCLEOTIDE SEQUENCE [LARGE SCALE GENOMIC DNA]</scope>
    <source>
        <strain evidence="2">cv. 10/8</strain>
        <tissue evidence="1">Leaf</tissue>
    </source>
</reference>
<proteinExistence type="predicted"/>
<dbReference type="AlphaFoldDB" id="A0A392TMW2"/>
<keyword evidence="1" id="KW-0418">Kinase</keyword>
<keyword evidence="1" id="KW-0808">Transferase</keyword>
<dbReference type="Proteomes" id="UP000265520">
    <property type="component" value="Unassembled WGS sequence"/>
</dbReference>
<dbReference type="EMBL" id="LXQA010615833">
    <property type="protein sequence ID" value="MCI62258.1"/>
    <property type="molecule type" value="Genomic_DNA"/>
</dbReference>
<keyword evidence="2" id="KW-1185">Reference proteome</keyword>